<keyword evidence="1" id="KW-0812">Transmembrane</keyword>
<keyword evidence="1" id="KW-1133">Transmembrane helix</keyword>
<organism evidence="2 3">
    <name type="scientific">Thorsellia kenyensis</name>
    <dbReference type="NCBI Taxonomy" id="1549888"/>
    <lineage>
        <taxon>Bacteria</taxon>
        <taxon>Pseudomonadati</taxon>
        <taxon>Pseudomonadota</taxon>
        <taxon>Gammaproteobacteria</taxon>
        <taxon>Enterobacterales</taxon>
        <taxon>Thorselliaceae</taxon>
        <taxon>Thorsellia</taxon>
    </lineage>
</organism>
<evidence type="ECO:0000313" key="2">
    <source>
        <dbReference type="EMBL" id="MFC0179567.1"/>
    </source>
</evidence>
<name>A0ABV6C9B6_9GAMM</name>
<feature type="transmembrane region" description="Helical" evidence="1">
    <location>
        <begin position="223"/>
        <end position="242"/>
    </location>
</feature>
<feature type="transmembrane region" description="Helical" evidence="1">
    <location>
        <begin position="119"/>
        <end position="140"/>
    </location>
</feature>
<evidence type="ECO:0000313" key="3">
    <source>
        <dbReference type="Proteomes" id="UP001589758"/>
    </source>
</evidence>
<feature type="transmembrane region" description="Helical" evidence="1">
    <location>
        <begin position="254"/>
        <end position="275"/>
    </location>
</feature>
<dbReference type="Proteomes" id="UP001589758">
    <property type="component" value="Unassembled WGS sequence"/>
</dbReference>
<feature type="transmembrane region" description="Helical" evidence="1">
    <location>
        <begin position="160"/>
        <end position="181"/>
    </location>
</feature>
<protein>
    <submittedName>
        <fullName evidence="2">Uncharacterized protein</fullName>
    </submittedName>
</protein>
<feature type="transmembrane region" description="Helical" evidence="1">
    <location>
        <begin position="328"/>
        <end position="357"/>
    </location>
</feature>
<feature type="transmembrane region" description="Helical" evidence="1">
    <location>
        <begin position="21"/>
        <end position="43"/>
    </location>
</feature>
<keyword evidence="1" id="KW-0472">Membrane</keyword>
<keyword evidence="3" id="KW-1185">Reference proteome</keyword>
<feature type="transmembrane region" description="Helical" evidence="1">
    <location>
        <begin position="49"/>
        <end position="71"/>
    </location>
</feature>
<dbReference type="RefSeq" id="WP_385876671.1">
    <property type="nucleotide sequence ID" value="NZ_JBHLXE010000059.1"/>
</dbReference>
<reference evidence="2 3" key="1">
    <citation type="submission" date="2024-09" db="EMBL/GenBank/DDBJ databases">
        <authorList>
            <person name="Sun Q."/>
            <person name="Mori K."/>
        </authorList>
    </citation>
    <scope>NUCLEOTIDE SEQUENCE [LARGE SCALE GENOMIC DNA]</scope>
    <source>
        <strain evidence="2 3">CCM 8545</strain>
    </source>
</reference>
<feature type="transmembrane region" description="Helical" evidence="1">
    <location>
        <begin position="296"/>
        <end position="316"/>
    </location>
</feature>
<dbReference type="EMBL" id="JBHLXE010000059">
    <property type="protein sequence ID" value="MFC0179567.1"/>
    <property type="molecule type" value="Genomic_DNA"/>
</dbReference>
<feature type="transmembrane region" description="Helical" evidence="1">
    <location>
        <begin position="193"/>
        <end position="211"/>
    </location>
</feature>
<accession>A0ABV6C9B6</accession>
<comment type="caution">
    <text evidence="2">The sequence shown here is derived from an EMBL/GenBank/DDBJ whole genome shotgun (WGS) entry which is preliminary data.</text>
</comment>
<sequence>MKNKLELDKPFSQLGKIILSCAVVFLFFLLLINNSIFIGHLSIQNNFDLFIYQANEIQLLSIFFVNFAMLVPHMSNNRIYTLSLLKSALFSIVMVILTATFSLNHIHYFDKSITHFSPFIFWLAQFTLNFFLLPYGQLWVSGIKLTQTSFNKTLCLWRNFIILILTGLLTPLVKLISFPLSLIFIENSLYLEIINYFLLYLILCSIIFVAHTRSNLILMLIRLAALFLKTAGIICAGILWLLVFNYEGSSLYEVFNTILFIFFSLMVLCSLQTYFKKSLFTQKTEEEISNKQLKLFIFKYFSYSITVVTFSLLFFYNNNIERYLNLYLFNTSIALLLMCIYVLSFLGLAVLALFYFFKINRAEMVITKNRESESEEMIDYVISNDSFNSTSHPRDSSNFDTGKNIFFLIVYQLAKKHIDKINTLAILSSLATLFFLMGSFFSATKYITHFHIERLLTAEIKADQFDYDILASLGNTARKKLYTLADIAEQNKFSSADVEIIKENSDLQINHDGNETSKEIYDNETAVLDFYKEDIYRDIKIIPQNHHLTEEFMKQIRLDIHLREFGSYCQFNPKFSEEEISAKCYVIELSLDKNNPDKFIYALLKIADFGDYFEHNIQFIEFVDNDLKWIDFQRITECDIPEKNAATLSLPIEEFRHRILNTFKLIPPVNYAYVWGNSIIHNEIDCSELNVNSIDF</sequence>
<feature type="transmembrane region" description="Helical" evidence="1">
    <location>
        <begin position="83"/>
        <end position="107"/>
    </location>
</feature>
<proteinExistence type="predicted"/>
<feature type="transmembrane region" description="Helical" evidence="1">
    <location>
        <begin position="421"/>
        <end position="441"/>
    </location>
</feature>
<evidence type="ECO:0000256" key="1">
    <source>
        <dbReference type="SAM" id="Phobius"/>
    </source>
</evidence>
<gene>
    <name evidence="2" type="ORF">ACFFIT_05600</name>
</gene>